<name>A0AAV2SA19_MEGNR</name>
<dbReference type="AlphaFoldDB" id="A0AAV2SA19"/>
<protein>
    <recommendedName>
        <fullName evidence="2">C-type lectin domain-containing protein</fullName>
    </recommendedName>
</protein>
<dbReference type="CDD" id="cd00037">
    <property type="entry name" value="CLECT"/>
    <property type="match status" value="1"/>
</dbReference>
<keyword evidence="4" id="KW-1185">Reference proteome</keyword>
<keyword evidence="1" id="KW-0472">Membrane</keyword>
<dbReference type="EMBL" id="CAXKWB010046634">
    <property type="protein sequence ID" value="CAL4164038.1"/>
    <property type="molecule type" value="Genomic_DNA"/>
</dbReference>
<dbReference type="InterPro" id="IPR016186">
    <property type="entry name" value="C-type_lectin-like/link_sf"/>
</dbReference>
<feature type="domain" description="C-type lectin" evidence="2">
    <location>
        <begin position="7"/>
        <end position="68"/>
    </location>
</feature>
<reference evidence="3 4" key="1">
    <citation type="submission" date="2024-05" db="EMBL/GenBank/DDBJ databases">
        <authorList>
            <person name="Wallberg A."/>
        </authorList>
    </citation>
    <scope>NUCLEOTIDE SEQUENCE [LARGE SCALE GENOMIC DNA]</scope>
</reference>
<dbReference type="Pfam" id="PF00059">
    <property type="entry name" value="Lectin_C"/>
    <property type="match status" value="1"/>
</dbReference>
<feature type="transmembrane region" description="Helical" evidence="1">
    <location>
        <begin position="89"/>
        <end position="112"/>
    </location>
</feature>
<gene>
    <name evidence="3" type="ORF">MNOR_LOCUS33085</name>
</gene>
<keyword evidence="1" id="KW-0812">Transmembrane</keyword>
<dbReference type="SUPFAM" id="SSF56436">
    <property type="entry name" value="C-type lectin-like"/>
    <property type="match status" value="1"/>
</dbReference>
<comment type="caution">
    <text evidence="3">The sequence shown here is derived from an EMBL/GenBank/DDBJ whole genome shotgun (WGS) entry which is preliminary data.</text>
</comment>
<dbReference type="Gene3D" id="3.10.100.10">
    <property type="entry name" value="Mannose-Binding Protein A, subunit A"/>
    <property type="match status" value="1"/>
</dbReference>
<evidence type="ECO:0000313" key="3">
    <source>
        <dbReference type="EMBL" id="CAL4164038.1"/>
    </source>
</evidence>
<sequence length="270" mass="30828">MRKSFFYWVNLQKAKNGWYWPSGEKVQHWGPWQPSGTAAGDACAAIYGASTLLMELCCSNDSNHYICEAPKIGCIPGHFGKTCSYGFHIYTWVSGVIVCIFMITIIALLFYIRLQHIKYKKEIEYKMCNKPRGYCIIVYTIEEDIYISHVELTPKDPQNLQLHVGQIIEVASSTGHEDILYGRQYGVDNANEGFLAKKHVKQSQYGLADADLCADLWNDLGFTVHKMEVKTVEDFKTKLLNLREVISADTGTQDCFSFTFIVPWLHRGKR</sequence>
<evidence type="ECO:0000259" key="2">
    <source>
        <dbReference type="PROSITE" id="PS50041"/>
    </source>
</evidence>
<dbReference type="InterPro" id="IPR016187">
    <property type="entry name" value="CTDL_fold"/>
</dbReference>
<evidence type="ECO:0000256" key="1">
    <source>
        <dbReference type="SAM" id="Phobius"/>
    </source>
</evidence>
<accession>A0AAV2SA19</accession>
<evidence type="ECO:0000313" key="4">
    <source>
        <dbReference type="Proteomes" id="UP001497623"/>
    </source>
</evidence>
<dbReference type="InterPro" id="IPR001304">
    <property type="entry name" value="C-type_lectin-like"/>
</dbReference>
<proteinExistence type="predicted"/>
<keyword evidence="1" id="KW-1133">Transmembrane helix</keyword>
<dbReference type="Proteomes" id="UP001497623">
    <property type="component" value="Unassembled WGS sequence"/>
</dbReference>
<dbReference type="PROSITE" id="PS50041">
    <property type="entry name" value="C_TYPE_LECTIN_2"/>
    <property type="match status" value="1"/>
</dbReference>
<organism evidence="3 4">
    <name type="scientific">Meganyctiphanes norvegica</name>
    <name type="common">Northern krill</name>
    <name type="synonym">Thysanopoda norvegica</name>
    <dbReference type="NCBI Taxonomy" id="48144"/>
    <lineage>
        <taxon>Eukaryota</taxon>
        <taxon>Metazoa</taxon>
        <taxon>Ecdysozoa</taxon>
        <taxon>Arthropoda</taxon>
        <taxon>Crustacea</taxon>
        <taxon>Multicrustacea</taxon>
        <taxon>Malacostraca</taxon>
        <taxon>Eumalacostraca</taxon>
        <taxon>Eucarida</taxon>
        <taxon>Euphausiacea</taxon>
        <taxon>Euphausiidae</taxon>
        <taxon>Meganyctiphanes</taxon>
    </lineage>
</organism>